<dbReference type="EMBL" id="AMZH03020973">
    <property type="protein sequence ID" value="RRT38680.1"/>
    <property type="molecule type" value="Genomic_DNA"/>
</dbReference>
<sequence>LLHPHCVVVIAAAPAQAATALARQQPLCQRLPSLRKCGRSYIPVFQIWMKKMKEVKRPPLLRYPHDGSLQRNSSSLILQLLLKGR</sequence>
<name>A0A426XGX1_ENSVE</name>
<protein>
    <submittedName>
        <fullName evidence="1">Uncharacterized protein</fullName>
    </submittedName>
</protein>
<reference evidence="1 2" key="1">
    <citation type="journal article" date="2014" name="Agronomy (Basel)">
        <title>A Draft Genome Sequence for Ensete ventricosum, the Drought-Tolerant Tree Against Hunger.</title>
        <authorList>
            <person name="Harrison J."/>
            <person name="Moore K.A."/>
            <person name="Paszkiewicz K."/>
            <person name="Jones T."/>
            <person name="Grant M."/>
            <person name="Ambacheew D."/>
            <person name="Muzemil S."/>
            <person name="Studholme D.J."/>
        </authorList>
    </citation>
    <scope>NUCLEOTIDE SEQUENCE [LARGE SCALE GENOMIC DNA]</scope>
</reference>
<proteinExistence type="predicted"/>
<accession>A0A426XGX1</accession>
<evidence type="ECO:0000313" key="2">
    <source>
        <dbReference type="Proteomes" id="UP000287651"/>
    </source>
</evidence>
<dbReference type="AlphaFoldDB" id="A0A426XGX1"/>
<comment type="caution">
    <text evidence="1">The sequence shown here is derived from an EMBL/GenBank/DDBJ whole genome shotgun (WGS) entry which is preliminary data.</text>
</comment>
<gene>
    <name evidence="1" type="ORF">B296_00057308</name>
</gene>
<dbReference type="Proteomes" id="UP000287651">
    <property type="component" value="Unassembled WGS sequence"/>
</dbReference>
<evidence type="ECO:0000313" key="1">
    <source>
        <dbReference type="EMBL" id="RRT38680.1"/>
    </source>
</evidence>
<feature type="non-terminal residue" evidence="1">
    <location>
        <position position="1"/>
    </location>
</feature>
<organism evidence="1 2">
    <name type="scientific">Ensete ventricosum</name>
    <name type="common">Abyssinian banana</name>
    <name type="synonym">Musa ensete</name>
    <dbReference type="NCBI Taxonomy" id="4639"/>
    <lineage>
        <taxon>Eukaryota</taxon>
        <taxon>Viridiplantae</taxon>
        <taxon>Streptophyta</taxon>
        <taxon>Embryophyta</taxon>
        <taxon>Tracheophyta</taxon>
        <taxon>Spermatophyta</taxon>
        <taxon>Magnoliopsida</taxon>
        <taxon>Liliopsida</taxon>
        <taxon>Zingiberales</taxon>
        <taxon>Musaceae</taxon>
        <taxon>Ensete</taxon>
    </lineage>
</organism>